<evidence type="ECO:0000256" key="1">
    <source>
        <dbReference type="ARBA" id="ARBA00007462"/>
    </source>
</evidence>
<reference evidence="5" key="1">
    <citation type="submission" date="2010-07" db="EMBL/GenBank/DDBJ databases">
        <authorList>
            <person name="Truong L."/>
            <person name="Verduzco A."/>
            <person name="Nguyen A."/>
            <person name="Vierra C."/>
        </authorList>
    </citation>
    <scope>NUCLEOTIDE SEQUENCE</scope>
</reference>
<dbReference type="AlphaFoldDB" id="E7D1Q8"/>
<evidence type="ECO:0000313" key="5">
    <source>
        <dbReference type="EMBL" id="ADV40302.1"/>
    </source>
</evidence>
<evidence type="ECO:0000256" key="3">
    <source>
        <dbReference type="SAM" id="Coils"/>
    </source>
</evidence>
<sequence length="234" mass="26941">MLKTKLEDTEMPEKSDNDDLSGSEMDADESSENYSSNEEDIGSGNMAWAKAMSNVLNTSSKTENFILSKAKKDDDIKRKKTKEIELVDSSGKVIKEKLTKKLEKSYDEKKMQLRENQRKKAEWEAMCRVKPSIIKKEREREFVRIATKGVVHLFNTVQEHQKNIKTKSSVKSEKGNSVKGTFMDILKQHAKQDKLSEDSVITKVKQEETWSILKDDFMMGADMKDWDKVSEDET</sequence>
<evidence type="ECO:0000256" key="2">
    <source>
        <dbReference type="ARBA" id="ARBA00017475"/>
    </source>
</evidence>
<keyword evidence="3" id="KW-0175">Coiled coil</keyword>
<accession>E7D1Q8</accession>
<protein>
    <recommendedName>
        <fullName evidence="2">RRP15-like protein</fullName>
    </recommendedName>
</protein>
<proteinExistence type="evidence at transcript level"/>
<dbReference type="EMBL" id="HQ006011">
    <property type="protein sequence ID" value="ADV40302.1"/>
    <property type="molecule type" value="mRNA"/>
</dbReference>
<organism evidence="5">
    <name type="scientific">Latrodectus hesperus</name>
    <name type="common">Western black widow spider</name>
    <dbReference type="NCBI Taxonomy" id="256737"/>
    <lineage>
        <taxon>Eukaryota</taxon>
        <taxon>Metazoa</taxon>
        <taxon>Ecdysozoa</taxon>
        <taxon>Arthropoda</taxon>
        <taxon>Chelicerata</taxon>
        <taxon>Arachnida</taxon>
        <taxon>Araneae</taxon>
        <taxon>Araneomorphae</taxon>
        <taxon>Entelegynae</taxon>
        <taxon>Araneoidea</taxon>
        <taxon>Theridiidae</taxon>
        <taxon>Latrodectus</taxon>
    </lineage>
</organism>
<reference evidence="5" key="2">
    <citation type="submission" date="2011-01" db="EMBL/GenBank/DDBJ databases">
        <title>Identification of Proteins Involved in Black Widow Spider Wrapping Silk Fibers.</title>
        <authorList>
            <person name="Nguyen A."/>
            <person name="Verduzco A."/>
            <person name="Vierra C."/>
        </authorList>
    </citation>
    <scope>NUCLEOTIDE SEQUENCE</scope>
</reference>
<feature type="region of interest" description="Disordered" evidence="4">
    <location>
        <begin position="1"/>
        <end position="42"/>
    </location>
</feature>
<name>E7D1Q8_LATHE</name>
<feature type="compositionally biased region" description="Basic and acidic residues" evidence="4">
    <location>
        <begin position="1"/>
        <end position="17"/>
    </location>
</feature>
<feature type="coiled-coil region" evidence="3">
    <location>
        <begin position="95"/>
        <end position="126"/>
    </location>
</feature>
<dbReference type="GO" id="GO:0030687">
    <property type="term" value="C:preribosome, large subunit precursor"/>
    <property type="evidence" value="ECO:0007669"/>
    <property type="project" value="TreeGrafter"/>
</dbReference>
<dbReference type="Pfam" id="PF07890">
    <property type="entry name" value="Rrp15p"/>
    <property type="match status" value="1"/>
</dbReference>
<dbReference type="PANTHER" id="PTHR13245:SF14">
    <property type="entry name" value="RRP15-LIKE PROTEIN"/>
    <property type="match status" value="1"/>
</dbReference>
<dbReference type="PANTHER" id="PTHR13245">
    <property type="entry name" value="RRP15-LIKE PROTEIN"/>
    <property type="match status" value="1"/>
</dbReference>
<dbReference type="InterPro" id="IPR012459">
    <property type="entry name" value="Rrp15"/>
</dbReference>
<feature type="compositionally biased region" description="Acidic residues" evidence="4">
    <location>
        <begin position="18"/>
        <end position="41"/>
    </location>
</feature>
<evidence type="ECO:0000256" key="4">
    <source>
        <dbReference type="SAM" id="MobiDB-lite"/>
    </source>
</evidence>
<dbReference type="GO" id="GO:0000470">
    <property type="term" value="P:maturation of LSU-rRNA"/>
    <property type="evidence" value="ECO:0007669"/>
    <property type="project" value="TreeGrafter"/>
</dbReference>
<comment type="similarity">
    <text evidence="1">Belongs to the RRP15 family.</text>
</comment>
<dbReference type="GO" id="GO:0000460">
    <property type="term" value="P:maturation of 5.8S rRNA"/>
    <property type="evidence" value="ECO:0007669"/>
    <property type="project" value="TreeGrafter"/>
</dbReference>